<dbReference type="InterPro" id="IPR036390">
    <property type="entry name" value="WH_DNA-bd_sf"/>
</dbReference>
<reference evidence="2 4" key="2">
    <citation type="submission" date="2020-12" db="EMBL/GenBank/DDBJ databases">
        <title>FDA dAtabase for Regulatory Grade micrObial Sequences (FDA-ARGOS): Supporting development and validation of Infectious Disease Dx tests.</title>
        <authorList>
            <person name="Kerrigan L."/>
            <person name="Long C."/>
            <person name="Tallon L."/>
            <person name="Sadzewicz L."/>
            <person name="Zhao X."/>
            <person name="Boylan J."/>
            <person name="Ott S."/>
            <person name="Bowen H."/>
            <person name="Vavikolanu K."/>
            <person name="Mehta A."/>
            <person name="Aluvathingal J."/>
            <person name="Nadendla S."/>
            <person name="Yan Y."/>
            <person name="Sichtig H."/>
        </authorList>
    </citation>
    <scope>NUCLEOTIDE SEQUENCE [LARGE SCALE GENOMIC DNA]</scope>
    <source>
        <strain evidence="2 4">FDAARGOS_1026</strain>
    </source>
</reference>
<dbReference type="InterPro" id="IPR036388">
    <property type="entry name" value="WH-like_DNA-bd_sf"/>
</dbReference>
<keyword evidence="4" id="KW-1185">Reference proteome</keyword>
<proteinExistence type="predicted"/>
<dbReference type="KEGG" id="bdm:EQG53_13290"/>
<dbReference type="SUPFAM" id="SSF46785">
    <property type="entry name" value="Winged helix' DNA-binding domain"/>
    <property type="match status" value="1"/>
</dbReference>
<dbReference type="RefSeq" id="WP_128720137.1">
    <property type="nucleotide sequence ID" value="NZ_BJNC01000036.1"/>
</dbReference>
<protein>
    <submittedName>
        <fullName evidence="1">MarR family transcriptional regulator</fullName>
    </submittedName>
    <submittedName>
        <fullName evidence="2">Winged helix-turn-helix transcriptional regulator</fullName>
    </submittedName>
</protein>
<evidence type="ECO:0000313" key="4">
    <source>
        <dbReference type="Proteomes" id="UP000596117"/>
    </source>
</evidence>
<evidence type="ECO:0000313" key="1">
    <source>
        <dbReference type="EMBL" id="QAT15242.1"/>
    </source>
</evidence>
<dbReference type="Proteomes" id="UP000287388">
    <property type="component" value="Chromosome"/>
</dbReference>
<dbReference type="EMBL" id="CP066026">
    <property type="protein sequence ID" value="QQB87374.1"/>
    <property type="molecule type" value="Genomic_DNA"/>
</dbReference>
<accession>A0A410NZB7</accession>
<name>A0A410NZB7_BREDI</name>
<organism evidence="1 3">
    <name type="scientific">Brevundimonas diminuta</name>
    <name type="common">Pseudomonas diminuta</name>
    <dbReference type="NCBI Taxonomy" id="293"/>
    <lineage>
        <taxon>Bacteria</taxon>
        <taxon>Pseudomonadati</taxon>
        <taxon>Pseudomonadota</taxon>
        <taxon>Alphaproteobacteria</taxon>
        <taxon>Caulobacterales</taxon>
        <taxon>Caulobacteraceae</taxon>
        <taxon>Brevundimonas</taxon>
    </lineage>
</organism>
<evidence type="ECO:0000313" key="2">
    <source>
        <dbReference type="EMBL" id="QQB87374.1"/>
    </source>
</evidence>
<dbReference type="Proteomes" id="UP000596117">
    <property type="component" value="Chromosome"/>
</dbReference>
<gene>
    <name evidence="1" type="ORF">EQG53_13290</name>
    <name evidence="2" type="ORF">I6H83_09175</name>
</gene>
<dbReference type="AlphaFoldDB" id="A0A410NZB7"/>
<reference evidence="1 3" key="1">
    <citation type="submission" date="2019-01" db="EMBL/GenBank/DDBJ databases">
        <title>Brevundimonas diminuta Genome sequencing and assembly.</title>
        <authorList>
            <person name="Chen H."/>
        </authorList>
    </citation>
    <scope>NUCLEOTIDE SEQUENCE [LARGE SCALE GENOMIC DNA]</scope>
    <source>
        <strain evidence="1">ATCC</strain>
        <strain evidence="3">ATCC(B) 19146</strain>
    </source>
</reference>
<evidence type="ECO:0000313" key="3">
    <source>
        <dbReference type="Proteomes" id="UP000287388"/>
    </source>
</evidence>
<dbReference type="EMBL" id="CP035093">
    <property type="protein sequence ID" value="QAT15242.1"/>
    <property type="molecule type" value="Genomic_DNA"/>
</dbReference>
<dbReference type="Gene3D" id="1.10.10.10">
    <property type="entry name" value="Winged helix-like DNA-binding domain superfamily/Winged helix DNA-binding domain"/>
    <property type="match status" value="1"/>
</dbReference>
<sequence>MKPERPEQLRSEPPLDDLLRRLIAADRALSPAHGRAGLGALAALLAKERRARDAYFNPALFGEPAWDILLALCIGDDSHCPALSALPIPSPTSTAHRHVMKLQEAGQVEVWNDPMDMRRRRIALSPAGAEAMQAYLAEIALTRALPRL</sequence>